<organism evidence="1 2">
    <name type="scientific">Juglans regia</name>
    <name type="common">English walnut</name>
    <dbReference type="NCBI Taxonomy" id="51240"/>
    <lineage>
        <taxon>Eukaryota</taxon>
        <taxon>Viridiplantae</taxon>
        <taxon>Streptophyta</taxon>
        <taxon>Embryophyta</taxon>
        <taxon>Tracheophyta</taxon>
        <taxon>Spermatophyta</taxon>
        <taxon>Magnoliopsida</taxon>
        <taxon>eudicotyledons</taxon>
        <taxon>Gunneridae</taxon>
        <taxon>Pentapetalae</taxon>
        <taxon>rosids</taxon>
        <taxon>fabids</taxon>
        <taxon>Fagales</taxon>
        <taxon>Juglandaceae</taxon>
        <taxon>Juglans</taxon>
    </lineage>
</organism>
<proteinExistence type="predicted"/>
<comment type="caution">
    <text evidence="1">The sequence shown here is derived from an EMBL/GenBank/DDBJ whole genome shotgun (WGS) entry which is preliminary data.</text>
</comment>
<protein>
    <recommendedName>
        <fullName evidence="3">DUF4283 domain-containing protein</fullName>
    </recommendedName>
</protein>
<reference evidence="1" key="1">
    <citation type="submission" date="2015-10" db="EMBL/GenBank/DDBJ databases">
        <authorList>
            <person name="Martinez-Garcia P.J."/>
            <person name="Crepeau M.W."/>
            <person name="Puiu D."/>
            <person name="Gonzalez-Ibeas D."/>
            <person name="Whalen J."/>
            <person name="Stevens K."/>
            <person name="Paul R."/>
            <person name="Butterfield T."/>
            <person name="Britton M."/>
            <person name="Reagan R."/>
            <person name="Chakraborty S."/>
            <person name="Walawage S.L."/>
            <person name="Vasquez-Gross H.A."/>
            <person name="Cardeno C."/>
            <person name="Famula R."/>
            <person name="Pratt K."/>
            <person name="Kuruganti S."/>
            <person name="Aradhya M.K."/>
            <person name="Leslie C.A."/>
            <person name="Dandekar A.M."/>
            <person name="Salzberg S.L."/>
            <person name="Wegrzyn J.L."/>
            <person name="Langley C.H."/>
            <person name="Neale D.B."/>
        </authorList>
    </citation>
    <scope>NUCLEOTIDE SEQUENCE</scope>
    <source>
        <tissue evidence="1">Leaves</tissue>
    </source>
</reference>
<evidence type="ECO:0000313" key="2">
    <source>
        <dbReference type="Proteomes" id="UP000619265"/>
    </source>
</evidence>
<sequence>MRALEEATHLTGPPPPPHLVDWEEEVRDEKTLWQAESNPSTHSLDLVCFEYTIRVGAKMGPKMRQSMKQRLIEHGDVSFSAKKHAIIAEEVDCLLAVRFIWEARYLEWLSNVMSLKKPNASAISFAWPPFALLYGLSEGPTRPSATAGRPTFADIIVESQKPLPEVVIPMRRRGFKDGEMFFHFSPEELELSASPFRFAVVLKFFQKHPSLDRIRKFIKLRWGLTVQPVMGRMRKLACVMVHLTNEEDFCTAMAREYFDIEGDLGLSWIMVETDSLMIVPWIQRGECSFWYLWDFLEEVLNLL</sequence>
<dbReference type="Gramene" id="Jr07_15460_p1">
    <property type="protein sequence ID" value="cds.Jr07_15460_p1"/>
    <property type="gene ID" value="Jr07_15460"/>
</dbReference>
<name>A0A833XEH0_JUGRE</name>
<dbReference type="EMBL" id="LIHL02000007">
    <property type="protein sequence ID" value="KAF5465152.1"/>
    <property type="molecule type" value="Genomic_DNA"/>
</dbReference>
<evidence type="ECO:0000313" key="1">
    <source>
        <dbReference type="EMBL" id="KAF5465152.1"/>
    </source>
</evidence>
<reference evidence="1" key="2">
    <citation type="submission" date="2020-03" db="EMBL/GenBank/DDBJ databases">
        <title>Walnut 2.0.</title>
        <authorList>
            <person name="Marrano A."/>
            <person name="Britton M."/>
            <person name="Zimin A.V."/>
            <person name="Zaini P.A."/>
            <person name="Workman R."/>
            <person name="Puiu D."/>
            <person name="Bianco L."/>
            <person name="Allen B.J."/>
            <person name="Troggio M."/>
            <person name="Leslie C.A."/>
            <person name="Timp W."/>
            <person name="Dendekar A."/>
            <person name="Salzberg S.L."/>
            <person name="Neale D.B."/>
        </authorList>
    </citation>
    <scope>NUCLEOTIDE SEQUENCE</scope>
    <source>
        <tissue evidence="1">Leaves</tissue>
    </source>
</reference>
<dbReference type="AlphaFoldDB" id="A0A833XEH0"/>
<gene>
    <name evidence="1" type="ORF">F2P56_015183</name>
</gene>
<dbReference type="Proteomes" id="UP000619265">
    <property type="component" value="Unassembled WGS sequence"/>
</dbReference>
<evidence type="ECO:0008006" key="3">
    <source>
        <dbReference type="Google" id="ProtNLM"/>
    </source>
</evidence>
<accession>A0A833XEH0</accession>